<evidence type="ECO:0000313" key="6">
    <source>
        <dbReference type="EMBL" id="BBP91069.1"/>
    </source>
</evidence>
<dbReference type="PANTHER" id="PTHR44942">
    <property type="entry name" value="METHYLTRANSF_11 DOMAIN-CONTAINING PROTEIN"/>
    <property type="match status" value="1"/>
</dbReference>
<dbReference type="GO" id="GO:0008757">
    <property type="term" value="F:S-adenosylmethionine-dependent methyltransferase activity"/>
    <property type="evidence" value="ECO:0007669"/>
    <property type="project" value="InterPro"/>
</dbReference>
<keyword evidence="3" id="KW-0808">Transferase</keyword>
<dbReference type="CDD" id="cd02440">
    <property type="entry name" value="AdoMet_MTases"/>
    <property type="match status" value="1"/>
</dbReference>
<evidence type="ECO:0000259" key="5">
    <source>
        <dbReference type="Pfam" id="PF08241"/>
    </source>
</evidence>
<keyword evidence="4" id="KW-0472">Membrane</keyword>
<dbReference type="AlphaFoldDB" id="A0A5S9MGX8"/>
<dbReference type="InterPro" id="IPR029063">
    <property type="entry name" value="SAM-dependent_MTases_sf"/>
</dbReference>
<accession>A0A5S9MGX8</accession>
<keyword evidence="4" id="KW-1133">Transmembrane helix</keyword>
<keyword evidence="2" id="KW-0489">Methyltransferase</keyword>
<comment type="similarity">
    <text evidence="1">Belongs to the methyltransferase superfamily.</text>
</comment>
<dbReference type="InterPro" id="IPR051052">
    <property type="entry name" value="Diverse_substrate_MTase"/>
</dbReference>
<dbReference type="PANTHER" id="PTHR44942:SF4">
    <property type="entry name" value="METHYLTRANSFERASE TYPE 11 DOMAIN-CONTAINING PROTEIN"/>
    <property type="match status" value="1"/>
</dbReference>
<dbReference type="EMBL" id="AP021906">
    <property type="protein sequence ID" value="BBP91069.1"/>
    <property type="molecule type" value="Genomic_DNA"/>
</dbReference>
<evidence type="ECO:0000256" key="2">
    <source>
        <dbReference type="ARBA" id="ARBA00022603"/>
    </source>
</evidence>
<evidence type="ECO:0000256" key="1">
    <source>
        <dbReference type="ARBA" id="ARBA00008361"/>
    </source>
</evidence>
<sequence length="152" mass="17174">MGENAEKYVTSQTHAKGADLDLIVEWTAPKESWIVLDIATGGGHTAKALAPYVNQVFATDLTKEMLSHTSLHLKAYPQIFLCSSGCRKPSFLDGTFDMVTCRIAAHHFPHPEQFAKEASRVLKSNGLFFFFLLIMFRQMMKSLHYLSMSWKD</sequence>
<dbReference type="Pfam" id="PF08241">
    <property type="entry name" value="Methyltransf_11"/>
    <property type="match status" value="1"/>
</dbReference>
<dbReference type="SUPFAM" id="SSF53335">
    <property type="entry name" value="S-adenosyl-L-methionine-dependent methyltransferases"/>
    <property type="match status" value="1"/>
</dbReference>
<evidence type="ECO:0000256" key="4">
    <source>
        <dbReference type="SAM" id="Phobius"/>
    </source>
</evidence>
<evidence type="ECO:0000313" key="7">
    <source>
        <dbReference type="Proteomes" id="UP000464658"/>
    </source>
</evidence>
<gene>
    <name evidence="6" type="ORF">BsIDN1_46870</name>
</gene>
<dbReference type="InterPro" id="IPR013216">
    <property type="entry name" value="Methyltransf_11"/>
</dbReference>
<dbReference type="Gene3D" id="3.40.50.150">
    <property type="entry name" value="Vaccinia Virus protein VP39"/>
    <property type="match status" value="1"/>
</dbReference>
<evidence type="ECO:0000256" key="3">
    <source>
        <dbReference type="ARBA" id="ARBA00022679"/>
    </source>
</evidence>
<organism evidence="6 7">
    <name type="scientific">Bacillus safensis</name>
    <dbReference type="NCBI Taxonomy" id="561879"/>
    <lineage>
        <taxon>Bacteria</taxon>
        <taxon>Bacillati</taxon>
        <taxon>Bacillota</taxon>
        <taxon>Bacilli</taxon>
        <taxon>Bacillales</taxon>
        <taxon>Bacillaceae</taxon>
        <taxon>Bacillus</taxon>
    </lineage>
</organism>
<protein>
    <recommendedName>
        <fullName evidence="5">Methyltransferase type 11 domain-containing protein</fullName>
    </recommendedName>
</protein>
<feature type="domain" description="Methyltransferase type 11" evidence="5">
    <location>
        <begin position="36"/>
        <end position="130"/>
    </location>
</feature>
<feature type="transmembrane region" description="Helical" evidence="4">
    <location>
        <begin position="126"/>
        <end position="146"/>
    </location>
</feature>
<proteinExistence type="inferred from homology"/>
<dbReference type="GO" id="GO:0032259">
    <property type="term" value="P:methylation"/>
    <property type="evidence" value="ECO:0007669"/>
    <property type="project" value="UniProtKB-KW"/>
</dbReference>
<keyword evidence="4" id="KW-0812">Transmembrane</keyword>
<name>A0A5S9MGX8_BACIA</name>
<reference evidence="6 7" key="1">
    <citation type="submission" date="2019-12" db="EMBL/GenBank/DDBJ databases">
        <title>Full genome sequence of a Bacillus safensis strain isolated from commercially available natto in Indonesia.</title>
        <authorList>
            <person name="Yoshida M."/>
            <person name="Uomi M."/>
            <person name="Waturangi D."/>
            <person name="Ekaputri J.J."/>
            <person name="Setiamarga D.H.E."/>
        </authorList>
    </citation>
    <scope>NUCLEOTIDE SEQUENCE [LARGE SCALE GENOMIC DNA]</scope>
    <source>
        <strain evidence="6 7">IDN1</strain>
    </source>
</reference>
<dbReference type="Proteomes" id="UP000464658">
    <property type="component" value="Chromosome"/>
</dbReference>